<evidence type="ECO:0000259" key="1">
    <source>
        <dbReference type="Pfam" id="PF07398"/>
    </source>
</evidence>
<dbReference type="Pfam" id="PF11716">
    <property type="entry name" value="MDMPI_N"/>
    <property type="match status" value="1"/>
</dbReference>
<sequence length="244" mass="26570">MDPVLELGTAMHRFAELSAAAFGNEPVPSCPGWTIDDLTEHVGTVHRWAAAILLSGQRLDDPHGVLVTEPRSEWYASTASALLEVVRAVPADEPTPNFARVQETAAFWPRRQMHETTIHVVDASLALGLGLDGWPIAPELAADGVEEVLSVFFARMTARGQRPHLRGRVRFHATDVDQRWVVGEAPDSLRTPVLQFDGSYTGIDGEVRGTAAELYLGLWGRLDRDRLVTDGAAARELVAGPLVP</sequence>
<feature type="domain" description="Mycothiol-dependent maleylpyruvate isomerase metal-binding" evidence="2">
    <location>
        <begin position="9"/>
        <end position="123"/>
    </location>
</feature>
<dbReference type="Proteomes" id="UP001501057">
    <property type="component" value="Unassembled WGS sequence"/>
</dbReference>
<keyword evidence="4" id="KW-1185">Reference proteome</keyword>
<reference evidence="4" key="1">
    <citation type="journal article" date="2019" name="Int. J. Syst. Evol. Microbiol.">
        <title>The Global Catalogue of Microorganisms (GCM) 10K type strain sequencing project: providing services to taxonomists for standard genome sequencing and annotation.</title>
        <authorList>
            <consortium name="The Broad Institute Genomics Platform"/>
            <consortium name="The Broad Institute Genome Sequencing Center for Infectious Disease"/>
            <person name="Wu L."/>
            <person name="Ma J."/>
        </authorList>
    </citation>
    <scope>NUCLEOTIDE SEQUENCE [LARGE SCALE GENOMIC DNA]</scope>
    <source>
        <strain evidence="4">JCM 13518</strain>
    </source>
</reference>
<comment type="caution">
    <text evidence="3">The sequence shown here is derived from an EMBL/GenBank/DDBJ whole genome shotgun (WGS) entry which is preliminary data.</text>
</comment>
<organism evidence="3 4">
    <name type="scientific">Aeromicrobium alkaliterrae</name>
    <dbReference type="NCBI Taxonomy" id="302168"/>
    <lineage>
        <taxon>Bacteria</taxon>
        <taxon>Bacillati</taxon>
        <taxon>Actinomycetota</taxon>
        <taxon>Actinomycetes</taxon>
        <taxon>Propionibacteriales</taxon>
        <taxon>Nocardioidaceae</taxon>
        <taxon>Aeromicrobium</taxon>
    </lineage>
</organism>
<dbReference type="SUPFAM" id="SSF109854">
    <property type="entry name" value="DinB/YfiT-like putative metalloenzymes"/>
    <property type="match status" value="1"/>
</dbReference>
<dbReference type="InterPro" id="IPR034660">
    <property type="entry name" value="DinB/YfiT-like"/>
</dbReference>
<gene>
    <name evidence="3" type="ORF">GCM10009710_36340</name>
</gene>
<accession>A0ABP4WIU7</accession>
<proteinExistence type="predicted"/>
<dbReference type="InterPro" id="IPR017517">
    <property type="entry name" value="Maleyloyr_isom"/>
</dbReference>
<protein>
    <submittedName>
        <fullName evidence="3">Maleylpyruvate isomerase family mycothiol-dependent enzyme</fullName>
    </submittedName>
</protein>
<dbReference type="NCBIfam" id="TIGR03083">
    <property type="entry name" value="maleylpyruvate isomerase family mycothiol-dependent enzyme"/>
    <property type="match status" value="1"/>
</dbReference>
<dbReference type="Pfam" id="PF07398">
    <property type="entry name" value="MDMPI_C"/>
    <property type="match status" value="1"/>
</dbReference>
<dbReference type="PANTHER" id="PTHR40758:SF1">
    <property type="entry name" value="CONSERVED PROTEIN"/>
    <property type="match status" value="1"/>
</dbReference>
<name>A0ABP4WIU7_9ACTN</name>
<dbReference type="RefSeq" id="WP_344204195.1">
    <property type="nucleotide sequence ID" value="NZ_BAAAME010000010.1"/>
</dbReference>
<dbReference type="EMBL" id="BAAAME010000010">
    <property type="protein sequence ID" value="GAA1753428.1"/>
    <property type="molecule type" value="Genomic_DNA"/>
</dbReference>
<feature type="domain" description="MDMPI C-terminal" evidence="1">
    <location>
        <begin position="139"/>
        <end position="234"/>
    </location>
</feature>
<dbReference type="InterPro" id="IPR024344">
    <property type="entry name" value="MDMPI_metal-binding"/>
</dbReference>
<evidence type="ECO:0000313" key="4">
    <source>
        <dbReference type="Proteomes" id="UP001501057"/>
    </source>
</evidence>
<dbReference type="GO" id="GO:0016853">
    <property type="term" value="F:isomerase activity"/>
    <property type="evidence" value="ECO:0007669"/>
    <property type="project" value="UniProtKB-KW"/>
</dbReference>
<evidence type="ECO:0000259" key="2">
    <source>
        <dbReference type="Pfam" id="PF11716"/>
    </source>
</evidence>
<keyword evidence="3" id="KW-0413">Isomerase</keyword>
<dbReference type="InterPro" id="IPR010872">
    <property type="entry name" value="MDMPI_C-term_domain"/>
</dbReference>
<dbReference type="PANTHER" id="PTHR40758">
    <property type="entry name" value="CONSERVED PROTEIN"/>
    <property type="match status" value="1"/>
</dbReference>
<evidence type="ECO:0000313" key="3">
    <source>
        <dbReference type="EMBL" id="GAA1753428.1"/>
    </source>
</evidence>